<accession>A0ABY5V307</accession>
<comment type="subcellular location">
    <subcellularLocation>
        <location evidence="1">Cell outer membrane</location>
    </subcellularLocation>
</comment>
<sequence>MFRYLMLWALAALWAQTDLQGRPPVRSLEGVVADSAGSGPLVGASVLLMTPGDTLLRITDSRGAFRFESVRDSSVRLRIGYLGYRGTTRNVSMTAGTNRIDTVFLGEIPISLGEIVVQGRRPLMSERGDTIVYHAENVRVLPGDEALQIVRGLPGMELKEGEVRFMGKTIERTYVDGRPLFGENARSALDFLAANDVVDIQVYDELPEEERLKGNKNGKKRTVMNLVTRSKPEKSVNVEALAGYGADIDRGPDGHRKGRYGAGASYNYFSERRIYSVEANSNNNNQSSNRIRDRFASYAGGGDGDRRSTTLGASLTHRYGKHLTLSGNYRFANERSETQRITQQIYFPSEAYRSRSYTDTTRASRLGRQHSANLDLRYNPKNDYLVFATSVQYSDDLSHSYRGARNELDGETTNRVGATERNREKSRNLSGMLIWAHSFKSNPKRAIHMNVQGSTSRDDASGWRIDSLSTDNDRTFLETTAGGWSRSLGGNFSYTEPVGEKSSVTAGYGISVDNSHSKRMAVDRFTGLIDTTSTYDYTRNYTTQTAELGFNRYSQTCYLFVRMGYQSARQNRDETFPETHDDRRTFRSLQPSLSFHYSIGQTRNLYFNYSGSARQPSVEQLRAELDTRNRLSLTGGTPGLRQSYTHSVSLGYYHTDTKSSRSVGFNLSADLTVRDIATRQRFFAEDTPLEQYGGYVAPKGSTLTTPVNVNGSGSVQANGNFSTPLKPLKSVLNCTAGIGYSRRPSYIGEELDYTNSLSPRIGVHLTGNQSTVCQFSLSANLSYNHSSNSLRDDNSTITQQTGAQVRVNFLKHAYFETNYAYYLYHSFSYAGGDVDTHTWNLSLGIKLFKNRSGDISLTVYDILNRNESFTSSMMSDYVTNNWSRMFGRYWTIGIGYKFNKTGKLKAKP</sequence>
<dbReference type="SUPFAM" id="SSF56935">
    <property type="entry name" value="Porins"/>
    <property type="match status" value="1"/>
</dbReference>
<keyword evidence="3" id="KW-0998">Cell outer membrane</keyword>
<dbReference type="InterPro" id="IPR036942">
    <property type="entry name" value="Beta-barrel_TonB_sf"/>
</dbReference>
<organism evidence="4 5">
    <name type="scientific">Alistipes ihumii AP11</name>
    <dbReference type="NCBI Taxonomy" id="1211813"/>
    <lineage>
        <taxon>Bacteria</taxon>
        <taxon>Pseudomonadati</taxon>
        <taxon>Bacteroidota</taxon>
        <taxon>Bacteroidia</taxon>
        <taxon>Bacteroidales</taxon>
        <taxon>Rikenellaceae</taxon>
        <taxon>Alistipes</taxon>
    </lineage>
</organism>
<evidence type="ECO:0000256" key="3">
    <source>
        <dbReference type="ARBA" id="ARBA00023237"/>
    </source>
</evidence>
<dbReference type="Gene3D" id="2.40.170.20">
    <property type="entry name" value="TonB-dependent receptor, beta-barrel domain"/>
    <property type="match status" value="1"/>
</dbReference>
<dbReference type="InterPro" id="IPR008969">
    <property type="entry name" value="CarboxyPept-like_regulatory"/>
</dbReference>
<evidence type="ECO:0000256" key="2">
    <source>
        <dbReference type="ARBA" id="ARBA00023136"/>
    </source>
</evidence>
<dbReference type="Proteomes" id="UP001059295">
    <property type="component" value="Chromosome"/>
</dbReference>
<reference evidence="4" key="1">
    <citation type="journal article" date="2022" name="Cell">
        <title>Design, construction, and in vivo augmentation of a complex gut microbiome.</title>
        <authorList>
            <person name="Cheng A.G."/>
            <person name="Ho P.Y."/>
            <person name="Aranda-Diaz A."/>
            <person name="Jain S."/>
            <person name="Yu F.B."/>
            <person name="Meng X."/>
            <person name="Wang M."/>
            <person name="Iakiviak M."/>
            <person name="Nagashima K."/>
            <person name="Zhao A."/>
            <person name="Murugkar P."/>
            <person name="Patil A."/>
            <person name="Atabakhsh K."/>
            <person name="Weakley A."/>
            <person name="Yan J."/>
            <person name="Brumbaugh A.R."/>
            <person name="Higginbottom S."/>
            <person name="Dimas A."/>
            <person name="Shiver A.L."/>
            <person name="Deutschbauer A."/>
            <person name="Neff N."/>
            <person name="Sonnenburg J.L."/>
            <person name="Huang K.C."/>
            <person name="Fischbach M.A."/>
        </authorList>
    </citation>
    <scope>NUCLEOTIDE SEQUENCE</scope>
    <source>
        <strain evidence="4">AP11</strain>
    </source>
</reference>
<protein>
    <submittedName>
        <fullName evidence="4">Outer membrane beta-barrel protein</fullName>
    </submittedName>
</protein>
<proteinExistence type="predicted"/>
<evidence type="ECO:0000313" key="5">
    <source>
        <dbReference type="Proteomes" id="UP001059295"/>
    </source>
</evidence>
<evidence type="ECO:0000313" key="4">
    <source>
        <dbReference type="EMBL" id="UWN57871.1"/>
    </source>
</evidence>
<keyword evidence="5" id="KW-1185">Reference proteome</keyword>
<dbReference type="EMBL" id="CP102294">
    <property type="protein sequence ID" value="UWN57871.1"/>
    <property type="molecule type" value="Genomic_DNA"/>
</dbReference>
<name>A0ABY5V307_9BACT</name>
<dbReference type="RefSeq" id="WP_187119362.1">
    <property type="nucleotide sequence ID" value="NZ_CAPH01000003.1"/>
</dbReference>
<evidence type="ECO:0000256" key="1">
    <source>
        <dbReference type="ARBA" id="ARBA00004442"/>
    </source>
</evidence>
<gene>
    <name evidence="4" type="ORF">NQ491_03570</name>
</gene>
<dbReference type="SUPFAM" id="SSF49464">
    <property type="entry name" value="Carboxypeptidase regulatory domain-like"/>
    <property type="match status" value="1"/>
</dbReference>
<keyword evidence="2" id="KW-0472">Membrane</keyword>
<dbReference type="Pfam" id="PF13620">
    <property type="entry name" value="CarboxypepD_reg"/>
    <property type="match status" value="1"/>
</dbReference>
<dbReference type="GeneID" id="82890782"/>